<dbReference type="PANTHER" id="PTHR33165">
    <property type="entry name" value="F-BOX DOMAIN CONTAINING PROTEIN-LIKE-RELATED"/>
    <property type="match status" value="1"/>
</dbReference>
<feature type="domain" description="KIB1-4 beta-propeller" evidence="1">
    <location>
        <begin position="119"/>
        <end position="375"/>
    </location>
</feature>
<accession>A0A0A9BIV2</accession>
<name>A0A0A9BIV2_ARUDO</name>
<reference evidence="2" key="2">
    <citation type="journal article" date="2015" name="Data Brief">
        <title>Shoot transcriptome of the giant reed, Arundo donax.</title>
        <authorList>
            <person name="Barrero R.A."/>
            <person name="Guerrero F.D."/>
            <person name="Moolhuijzen P."/>
            <person name="Goolsby J.A."/>
            <person name="Tidwell J."/>
            <person name="Bellgard S.E."/>
            <person name="Bellgard M.I."/>
        </authorList>
    </citation>
    <scope>NUCLEOTIDE SEQUENCE</scope>
    <source>
        <tissue evidence="2">Shoot tissue taken approximately 20 cm above the soil surface</tissue>
    </source>
</reference>
<evidence type="ECO:0000259" key="1">
    <source>
        <dbReference type="Pfam" id="PF03478"/>
    </source>
</evidence>
<dbReference type="SUPFAM" id="SSF81383">
    <property type="entry name" value="F-box domain"/>
    <property type="match status" value="1"/>
</dbReference>
<dbReference type="PANTHER" id="PTHR33165:SF53">
    <property type="entry name" value="OS04G0486300 PROTEIN"/>
    <property type="match status" value="1"/>
</dbReference>
<dbReference type="AlphaFoldDB" id="A0A0A9BIV2"/>
<dbReference type="Pfam" id="PF03478">
    <property type="entry name" value="Beta-prop_KIB1-4"/>
    <property type="match status" value="1"/>
</dbReference>
<proteinExistence type="predicted"/>
<organism evidence="2">
    <name type="scientific">Arundo donax</name>
    <name type="common">Giant reed</name>
    <name type="synonym">Donax arundinaceus</name>
    <dbReference type="NCBI Taxonomy" id="35708"/>
    <lineage>
        <taxon>Eukaryota</taxon>
        <taxon>Viridiplantae</taxon>
        <taxon>Streptophyta</taxon>
        <taxon>Embryophyta</taxon>
        <taxon>Tracheophyta</taxon>
        <taxon>Spermatophyta</taxon>
        <taxon>Magnoliopsida</taxon>
        <taxon>Liliopsida</taxon>
        <taxon>Poales</taxon>
        <taxon>Poaceae</taxon>
        <taxon>PACMAD clade</taxon>
        <taxon>Arundinoideae</taxon>
        <taxon>Arundineae</taxon>
        <taxon>Arundo</taxon>
    </lineage>
</organism>
<dbReference type="InterPro" id="IPR036047">
    <property type="entry name" value="F-box-like_dom_sf"/>
</dbReference>
<evidence type="ECO:0000313" key="2">
    <source>
        <dbReference type="EMBL" id="JAD61105.1"/>
    </source>
</evidence>
<dbReference type="InterPro" id="IPR005174">
    <property type="entry name" value="KIB1-4_b-propeller"/>
</dbReference>
<reference evidence="2" key="1">
    <citation type="submission" date="2014-09" db="EMBL/GenBank/DDBJ databases">
        <authorList>
            <person name="Magalhaes I.L.F."/>
            <person name="Oliveira U."/>
            <person name="Santos F.R."/>
            <person name="Vidigal T.H.D.A."/>
            <person name="Brescovit A.D."/>
            <person name="Santos A.J."/>
        </authorList>
    </citation>
    <scope>NUCLEOTIDE SEQUENCE</scope>
    <source>
        <tissue evidence="2">Shoot tissue taken approximately 20 cm above the soil surface</tissue>
    </source>
</reference>
<sequence length="444" mass="49793">MASRRRPRPAAAVDCRIILPCEHQTKRRRGATSPPWSSMHTDLVERIAELVLAGDPLDYIRFRAACRHWRACSLDPRGRGVCDRRFHPRRWMMLPEGNGLHPGHPRLRGRIRFFNRDTGAFVGVHLPLLKDHCILDSPDGLLLLQRDTDTAVRLLHPFTGDVVDLPPLTSLLPQLYQLTPTQPWLGDDDNLPYFRRVSAAVSITPATGTVTVLLALEHLCRFAHASTGDRSWMLTSWSANRASRALSFHGSLYMVNRGGDESSIWRLDQPLLQEDGSLSASLPPPQTIATFPAKLMILPQLVECNEEILMVGSTDISRSRLVVIRLADLLLRRSAAPLTSIGDYCLFFGMRSLAVSSKGLPSIAGNSIILCDSIPDRLMQYNLGNNTLSLACDGDIARSPPPSPYSIVHHLVTCCYRYFWNKGLVYCSRTDPTWRTKRKWRFGA</sequence>
<dbReference type="EMBL" id="GBRH01236790">
    <property type="protein sequence ID" value="JAD61105.1"/>
    <property type="molecule type" value="Transcribed_RNA"/>
</dbReference>
<protein>
    <recommendedName>
        <fullName evidence="1">KIB1-4 beta-propeller domain-containing protein</fullName>
    </recommendedName>
</protein>